<dbReference type="InterPro" id="IPR016071">
    <property type="entry name" value="Staphylococal_nuclease_OB-fold"/>
</dbReference>
<feature type="domain" description="TNase-like" evidence="1">
    <location>
        <begin position="1"/>
        <end position="81"/>
    </location>
</feature>
<dbReference type="Pfam" id="PF00565">
    <property type="entry name" value="SNase"/>
    <property type="match status" value="1"/>
</dbReference>
<evidence type="ECO:0000259" key="1">
    <source>
        <dbReference type="PROSITE" id="PS50830"/>
    </source>
</evidence>
<dbReference type="PaxDb" id="3827-XP_004515550.1"/>
<dbReference type="GO" id="GO:0004518">
    <property type="term" value="F:nuclease activity"/>
    <property type="evidence" value="ECO:0007669"/>
    <property type="project" value="TreeGrafter"/>
</dbReference>
<reference evidence="3 4" key="1">
    <citation type="submission" date="2025-04" db="UniProtKB">
        <authorList>
            <consortium name="RefSeq"/>
        </authorList>
    </citation>
    <scope>IDENTIFICATION</scope>
    <source>
        <tissue evidence="3 4">Etiolated seedlings</tissue>
    </source>
</reference>
<evidence type="ECO:0000313" key="3">
    <source>
        <dbReference type="RefSeq" id="XP_027186686.1"/>
    </source>
</evidence>
<dbReference type="GO" id="GO:0005634">
    <property type="term" value="C:nucleus"/>
    <property type="evidence" value="ECO:0007669"/>
    <property type="project" value="TreeGrafter"/>
</dbReference>
<dbReference type="InterPro" id="IPR035437">
    <property type="entry name" value="SNase_OB-fold_sf"/>
</dbReference>
<dbReference type="AlphaFoldDB" id="A0A3Q7XS84"/>
<proteinExistence type="predicted"/>
<evidence type="ECO:0000313" key="2">
    <source>
        <dbReference type="Proteomes" id="UP000087171"/>
    </source>
</evidence>
<dbReference type="PANTHER" id="PTHR12302">
    <property type="entry name" value="EBNA2 BINDING PROTEIN P100"/>
    <property type="match status" value="1"/>
</dbReference>
<evidence type="ECO:0000313" key="4">
    <source>
        <dbReference type="RefSeq" id="XP_027186687.1"/>
    </source>
</evidence>
<dbReference type="GO" id="GO:0006402">
    <property type="term" value="P:mRNA catabolic process"/>
    <property type="evidence" value="ECO:0007669"/>
    <property type="project" value="TreeGrafter"/>
</dbReference>
<gene>
    <name evidence="3 4" type="primary">LOC101492188</name>
</gene>
<accession>A0A3Q7XS84</accession>
<dbReference type="OrthoDB" id="1748468at2759"/>
<dbReference type="SUPFAM" id="SSF50199">
    <property type="entry name" value="Staphylococcal nuclease"/>
    <property type="match status" value="1"/>
</dbReference>
<name>A0A3Q7XS84_CICAR</name>
<dbReference type="GO" id="GO:0005829">
    <property type="term" value="C:cytosol"/>
    <property type="evidence" value="ECO:0007669"/>
    <property type="project" value="TreeGrafter"/>
</dbReference>
<dbReference type="STRING" id="3827.A0A3Q7XS84"/>
<dbReference type="PROSITE" id="PS50830">
    <property type="entry name" value="TNASE_3"/>
    <property type="match status" value="1"/>
</dbReference>
<dbReference type="RefSeq" id="XP_027186687.1">
    <property type="nucleotide sequence ID" value="XM_027330886.1"/>
</dbReference>
<dbReference type="Proteomes" id="UP000087171">
    <property type="component" value="Unplaced"/>
</dbReference>
<dbReference type="GO" id="GO:0003723">
    <property type="term" value="F:RNA binding"/>
    <property type="evidence" value="ECO:0007669"/>
    <property type="project" value="TreeGrafter"/>
</dbReference>
<dbReference type="PANTHER" id="PTHR12302:SF2">
    <property type="entry name" value="STAPHYLOCOCCAL NUCLEASE DOMAIN-CONTAINING PROTEIN 1"/>
    <property type="match status" value="1"/>
</dbReference>
<dbReference type="Gene3D" id="2.40.50.90">
    <property type="match status" value="1"/>
</dbReference>
<sequence>MRKLLIGKEITFRIDYTVPSINREFGTVFLGDKNVAMLVVSQGRAKVREQGQQKGEVSPFLAELLRLEEQAKQEGLGRWSKLQRCTLQGRKSVKTRVLSQPNLRKKLHRRRQKEKTQHLVTFIFVLIEKFRLSYRLKLQLLFRERTKLIVNQPKICHLILINGLM</sequence>
<dbReference type="RefSeq" id="XP_027186686.1">
    <property type="nucleotide sequence ID" value="XM_027330885.1"/>
</dbReference>
<protein>
    <submittedName>
        <fullName evidence="3 4">Uncharacterized protein LOC101492188 isoform X1</fullName>
    </submittedName>
</protein>
<keyword evidence="2" id="KW-1185">Reference proteome</keyword>
<organism evidence="2 3">
    <name type="scientific">Cicer arietinum</name>
    <name type="common">Chickpea</name>
    <name type="synonym">Garbanzo</name>
    <dbReference type="NCBI Taxonomy" id="3827"/>
    <lineage>
        <taxon>Eukaryota</taxon>
        <taxon>Viridiplantae</taxon>
        <taxon>Streptophyta</taxon>
        <taxon>Embryophyta</taxon>
        <taxon>Tracheophyta</taxon>
        <taxon>Spermatophyta</taxon>
        <taxon>Magnoliopsida</taxon>
        <taxon>eudicotyledons</taxon>
        <taxon>Gunneridae</taxon>
        <taxon>Pentapetalae</taxon>
        <taxon>rosids</taxon>
        <taxon>fabids</taxon>
        <taxon>Fabales</taxon>
        <taxon>Fabaceae</taxon>
        <taxon>Papilionoideae</taxon>
        <taxon>50 kb inversion clade</taxon>
        <taxon>NPAAA clade</taxon>
        <taxon>Hologalegina</taxon>
        <taxon>IRL clade</taxon>
        <taxon>Cicereae</taxon>
        <taxon>Cicer</taxon>
    </lineage>
</organism>